<name>A0A370X333_9GAMM</name>
<dbReference type="RefSeq" id="WP_115478866.1">
    <property type="nucleotide sequence ID" value="NZ_QRBF01000005.1"/>
</dbReference>
<organism evidence="1 2">
    <name type="scientific">Dyella psychrodurans</name>
    <dbReference type="NCBI Taxonomy" id="1927960"/>
    <lineage>
        <taxon>Bacteria</taxon>
        <taxon>Pseudomonadati</taxon>
        <taxon>Pseudomonadota</taxon>
        <taxon>Gammaproteobacteria</taxon>
        <taxon>Lysobacterales</taxon>
        <taxon>Rhodanobacteraceae</taxon>
        <taxon>Dyella</taxon>
    </lineage>
</organism>
<dbReference type="PIRSF" id="PIRSF037225">
    <property type="entry name" value="UCP037225"/>
    <property type="match status" value="1"/>
</dbReference>
<gene>
    <name evidence="1" type="ORF">DWU99_15005</name>
</gene>
<evidence type="ECO:0000313" key="2">
    <source>
        <dbReference type="Proteomes" id="UP000255334"/>
    </source>
</evidence>
<dbReference type="EMBL" id="QRBF01000005">
    <property type="protein sequence ID" value="RDS82690.1"/>
    <property type="molecule type" value="Genomic_DNA"/>
</dbReference>
<keyword evidence="2" id="KW-1185">Reference proteome</keyword>
<reference evidence="1 2" key="1">
    <citation type="submission" date="2018-07" db="EMBL/GenBank/DDBJ databases">
        <title>Dyella monticola sp. nov. and Dyella psychrodurans sp. nov. isolated from monsoon evergreen broad-leaved forest soil of Dinghu Mountain, China.</title>
        <authorList>
            <person name="Gao Z."/>
            <person name="Qiu L."/>
        </authorList>
    </citation>
    <scope>NUCLEOTIDE SEQUENCE [LARGE SCALE GENOMIC DNA]</scope>
    <source>
        <strain evidence="1 2">4MSK11</strain>
    </source>
</reference>
<dbReference type="Pfam" id="PF14255">
    <property type="entry name" value="Zn_ribbon_21"/>
    <property type="match status" value="1"/>
</dbReference>
<protein>
    <submittedName>
        <fullName evidence="1">CPXCG motif-containing cysteine-rich protein</fullName>
    </submittedName>
</protein>
<dbReference type="OrthoDB" id="9814566at2"/>
<evidence type="ECO:0000313" key="1">
    <source>
        <dbReference type="EMBL" id="RDS82690.1"/>
    </source>
</evidence>
<dbReference type="AlphaFoldDB" id="A0A370X333"/>
<dbReference type="Proteomes" id="UP000255334">
    <property type="component" value="Unassembled WGS sequence"/>
</dbReference>
<comment type="caution">
    <text evidence="1">The sequence shown here is derived from an EMBL/GenBank/DDBJ whole genome shotgun (WGS) entry which is preliminary data.</text>
</comment>
<accession>A0A370X333</accession>
<dbReference type="InterPro" id="IPR025990">
    <property type="entry name" value="zinc_ribbon_bacterial"/>
</dbReference>
<sequence>MLAPYPIQCPYCGEHFGILVDPTAGSAQSYIEDCQVCCCPMNIDVRIDDDDQVHVTVSGEDDA</sequence>
<proteinExistence type="predicted"/>
<dbReference type="InterPro" id="IPR017143">
    <property type="entry name" value="UCP037225"/>
</dbReference>